<dbReference type="GeneID" id="123022117"/>
<dbReference type="KEGG" id="vko:123022117"/>
<reference evidence="2" key="1">
    <citation type="submission" date="2025-08" db="UniProtKB">
        <authorList>
            <consortium name="Ensembl"/>
        </authorList>
    </citation>
    <scope>IDENTIFICATION</scope>
</reference>
<keyword evidence="3" id="KW-1185">Reference proteome</keyword>
<evidence type="ECO:0000313" key="3">
    <source>
        <dbReference type="Proteomes" id="UP000694545"/>
    </source>
</evidence>
<evidence type="ECO:0000256" key="1">
    <source>
        <dbReference type="SAM" id="MobiDB-lite"/>
    </source>
</evidence>
<evidence type="ECO:0000313" key="2">
    <source>
        <dbReference type="Ensembl" id="ENSVKKP00000021927.1"/>
    </source>
</evidence>
<dbReference type="PANTHER" id="PTHR14889:SF2">
    <property type="entry name" value="GENE 6377-RELATED"/>
    <property type="match status" value="1"/>
</dbReference>
<organism evidence="2 3">
    <name type="scientific">Varanus komodoensis</name>
    <name type="common">Komodo dragon</name>
    <dbReference type="NCBI Taxonomy" id="61221"/>
    <lineage>
        <taxon>Eukaryota</taxon>
        <taxon>Metazoa</taxon>
        <taxon>Chordata</taxon>
        <taxon>Craniata</taxon>
        <taxon>Vertebrata</taxon>
        <taxon>Euteleostomi</taxon>
        <taxon>Lepidosauria</taxon>
        <taxon>Squamata</taxon>
        <taxon>Bifurcata</taxon>
        <taxon>Unidentata</taxon>
        <taxon>Episquamata</taxon>
        <taxon>Toxicofera</taxon>
        <taxon>Anguimorpha</taxon>
        <taxon>Paleoanguimorpha</taxon>
        <taxon>Varanoidea</taxon>
        <taxon>Varanidae</taxon>
        <taxon>Varanus</taxon>
    </lineage>
</organism>
<name>A0A8D2Q699_VARKO</name>
<dbReference type="GO" id="GO:0034121">
    <property type="term" value="P:regulation of toll-like receptor signaling pathway"/>
    <property type="evidence" value="ECO:0007669"/>
    <property type="project" value="InterPro"/>
</dbReference>
<protein>
    <submittedName>
        <fullName evidence="2">Uncharacterized protein</fullName>
    </submittedName>
</protein>
<proteinExistence type="predicted"/>
<dbReference type="PANTHER" id="PTHR14889">
    <property type="entry name" value="RCG36411"/>
    <property type="match status" value="1"/>
</dbReference>
<dbReference type="OMA" id="CQNYPDL"/>
<dbReference type="OrthoDB" id="8778600at2759"/>
<dbReference type="InterPro" id="IPR027869">
    <property type="entry name" value="TASL"/>
</dbReference>
<dbReference type="Pfam" id="PF15133">
    <property type="entry name" value="TASL"/>
    <property type="match status" value="1"/>
</dbReference>
<gene>
    <name evidence="2" type="primary">LOC123022117</name>
</gene>
<dbReference type="Ensembl" id="ENSVKKT00000022473.1">
    <property type="protein sequence ID" value="ENSVKKP00000021927.1"/>
    <property type="gene ID" value="ENSVKKG00000014649.1"/>
</dbReference>
<reference evidence="2" key="2">
    <citation type="submission" date="2025-09" db="UniProtKB">
        <authorList>
            <consortium name="Ensembl"/>
        </authorList>
    </citation>
    <scope>IDENTIFICATION</scope>
</reference>
<dbReference type="RefSeq" id="XP_044283477.1">
    <property type="nucleotide sequence ID" value="XM_044427542.1"/>
</dbReference>
<dbReference type="AlphaFoldDB" id="A0A8D2Q699"/>
<feature type="region of interest" description="Disordered" evidence="1">
    <location>
        <begin position="276"/>
        <end position="302"/>
    </location>
</feature>
<feature type="compositionally biased region" description="Polar residues" evidence="1">
    <location>
        <begin position="276"/>
        <end position="286"/>
    </location>
</feature>
<dbReference type="Proteomes" id="UP000694545">
    <property type="component" value="Unplaced"/>
</dbReference>
<sequence length="302" mass="34254">MLAESVLTGLAYRYEHYKPHQSQVLKVVGGESWQDQLTDTDKCQDFHTESKKHAAEKRTWDMGPDQEIYQQNSVPKAPMKKCNENSLTQPLPIVRREQYCEELDLYRSWSSQSLYQNYPDLHIGGDHIADHTCDLDCIMDQTYDDLPAGPVFLSRDIRLGHSPTTEPLQNSKDPKIWHDEAGERSIMFHKQPISNSLINSYMETKVQELYKQFLEEKLTQCGSITQLLTSNLLMNNTAESSHTLPQECCTDRLKATQTLLQSLAFFGLQNTSSGNSSEFSTPNLQISAPLGKQKPSGVQHAS</sequence>
<accession>A0A8D2Q699</accession>